<dbReference type="PROSITE" id="PS51387">
    <property type="entry name" value="FAD_PCMH"/>
    <property type="match status" value="1"/>
</dbReference>
<dbReference type="SUPFAM" id="SSF56176">
    <property type="entry name" value="FAD-binding/transporter-associated domain-like"/>
    <property type="match status" value="1"/>
</dbReference>
<evidence type="ECO:0000313" key="4">
    <source>
        <dbReference type="Proteomes" id="UP000006055"/>
    </source>
</evidence>
<dbReference type="Pfam" id="PF03450">
    <property type="entry name" value="CO_deh_flav_C"/>
    <property type="match status" value="1"/>
</dbReference>
<dbReference type="GO" id="GO:0016491">
    <property type="term" value="F:oxidoreductase activity"/>
    <property type="evidence" value="ECO:0007669"/>
    <property type="project" value="InterPro"/>
</dbReference>
<dbReference type="eggNOG" id="COG1319">
    <property type="taxonomic scope" value="Bacteria"/>
</dbReference>
<dbReference type="InterPro" id="IPR051312">
    <property type="entry name" value="Diverse_Substr_Oxidored"/>
</dbReference>
<dbReference type="KEGG" id="dti:Desti_1814"/>
<dbReference type="RefSeq" id="WP_014809668.1">
    <property type="nucleotide sequence ID" value="NC_018025.1"/>
</dbReference>
<evidence type="ECO:0000259" key="2">
    <source>
        <dbReference type="PROSITE" id="PS51387"/>
    </source>
</evidence>
<proteinExistence type="predicted"/>
<dbReference type="GO" id="GO:0071949">
    <property type="term" value="F:FAD binding"/>
    <property type="evidence" value="ECO:0007669"/>
    <property type="project" value="InterPro"/>
</dbReference>
<protein>
    <submittedName>
        <fullName evidence="3">Aerobic-type carbon monoxide dehydrogenase, middle subunit CoxM/CutM-like protein</fullName>
    </submittedName>
</protein>
<dbReference type="STRING" id="706587.Desti_1814"/>
<dbReference type="AlphaFoldDB" id="I4C4N1"/>
<organism evidence="3 4">
    <name type="scientific">Desulfomonile tiedjei (strain ATCC 49306 / DSM 6799 / DCB-1)</name>
    <dbReference type="NCBI Taxonomy" id="706587"/>
    <lineage>
        <taxon>Bacteria</taxon>
        <taxon>Pseudomonadati</taxon>
        <taxon>Thermodesulfobacteriota</taxon>
        <taxon>Desulfomonilia</taxon>
        <taxon>Desulfomonilales</taxon>
        <taxon>Desulfomonilaceae</taxon>
        <taxon>Desulfomonile</taxon>
    </lineage>
</organism>
<dbReference type="InterPro" id="IPR005107">
    <property type="entry name" value="CO_DH_flav_C"/>
</dbReference>
<keyword evidence="4" id="KW-1185">Reference proteome</keyword>
<dbReference type="EMBL" id="CP003360">
    <property type="protein sequence ID" value="AFM24522.1"/>
    <property type="molecule type" value="Genomic_DNA"/>
</dbReference>
<dbReference type="SUPFAM" id="SSF55447">
    <property type="entry name" value="CO dehydrogenase flavoprotein C-terminal domain-like"/>
    <property type="match status" value="1"/>
</dbReference>
<dbReference type="Gene3D" id="3.30.390.50">
    <property type="entry name" value="CO dehydrogenase flavoprotein, C-terminal domain"/>
    <property type="match status" value="1"/>
</dbReference>
<dbReference type="Pfam" id="PF00941">
    <property type="entry name" value="FAD_binding_5"/>
    <property type="match status" value="1"/>
</dbReference>
<dbReference type="InterPro" id="IPR036683">
    <property type="entry name" value="CO_DH_flav_C_dom_sf"/>
</dbReference>
<accession>I4C4N1</accession>
<dbReference type="InterPro" id="IPR016166">
    <property type="entry name" value="FAD-bd_PCMH"/>
</dbReference>
<dbReference type="PANTHER" id="PTHR42659:SF9">
    <property type="entry name" value="XANTHINE DEHYDROGENASE FAD-BINDING SUBUNIT XDHB-RELATED"/>
    <property type="match status" value="1"/>
</dbReference>
<dbReference type="Gene3D" id="3.30.465.10">
    <property type="match status" value="1"/>
</dbReference>
<evidence type="ECO:0000313" key="3">
    <source>
        <dbReference type="EMBL" id="AFM24522.1"/>
    </source>
</evidence>
<keyword evidence="1" id="KW-0285">Flavoprotein</keyword>
<dbReference type="OrthoDB" id="9783813at2"/>
<evidence type="ECO:0000256" key="1">
    <source>
        <dbReference type="ARBA" id="ARBA00022827"/>
    </source>
</evidence>
<sequence>MRLPRFEYFAPTTLESALKLLTEQGEGAYVMAGGTDVLVKMTHGRLKPTAIISLQAVEDLSTIHFDADRGLTVGATARIAEVVSHPDILKYYPALAHAGQVMANVQVRNMGTVVGNLCNAAPSADNAPPLIALRGEAILKSLKGERRLPLDRFFKGPGITAIEQGEILTSIHVPPPPQQSGTSYKRISARCGVDIAAVCVAVTGIFDGEICKEARVVLGAVAPIPMRAPRTEDLIQGQAWSEELIRKAGDQASEEAKPISDVRASAEWRKKMVAVLTRRAMEEALDFAGQR</sequence>
<dbReference type="Proteomes" id="UP000006055">
    <property type="component" value="Chromosome"/>
</dbReference>
<keyword evidence="1" id="KW-0274">FAD</keyword>
<dbReference type="InterPro" id="IPR036318">
    <property type="entry name" value="FAD-bd_PCMH-like_sf"/>
</dbReference>
<dbReference type="InterPro" id="IPR016169">
    <property type="entry name" value="FAD-bd_PCMH_sub2"/>
</dbReference>
<dbReference type="HOGENOM" id="CLU_058050_0_1_7"/>
<dbReference type="SMART" id="SM01092">
    <property type="entry name" value="CO_deh_flav_C"/>
    <property type="match status" value="1"/>
</dbReference>
<dbReference type="InterPro" id="IPR002346">
    <property type="entry name" value="Mopterin_DH_FAD-bd"/>
</dbReference>
<name>I4C4N1_DESTA</name>
<dbReference type="PANTHER" id="PTHR42659">
    <property type="entry name" value="XANTHINE DEHYDROGENASE SUBUNIT C-RELATED"/>
    <property type="match status" value="1"/>
</dbReference>
<dbReference type="InterPro" id="IPR016167">
    <property type="entry name" value="FAD-bd_PCMH_sub1"/>
</dbReference>
<dbReference type="Gene3D" id="3.30.43.10">
    <property type="entry name" value="Uridine Diphospho-n-acetylenolpyruvylglucosamine Reductase, domain 2"/>
    <property type="match status" value="1"/>
</dbReference>
<gene>
    <name evidence="3" type="ordered locus">Desti_1814</name>
</gene>
<feature type="domain" description="FAD-binding PCMH-type" evidence="2">
    <location>
        <begin position="1"/>
        <end position="178"/>
    </location>
</feature>
<reference evidence="4" key="1">
    <citation type="submission" date="2012-06" db="EMBL/GenBank/DDBJ databases">
        <title>Complete sequence of chromosome of Desulfomonile tiedjei DSM 6799.</title>
        <authorList>
            <person name="Lucas S."/>
            <person name="Copeland A."/>
            <person name="Lapidus A."/>
            <person name="Glavina del Rio T."/>
            <person name="Dalin E."/>
            <person name="Tice H."/>
            <person name="Bruce D."/>
            <person name="Goodwin L."/>
            <person name="Pitluck S."/>
            <person name="Peters L."/>
            <person name="Ovchinnikova G."/>
            <person name="Zeytun A."/>
            <person name="Lu M."/>
            <person name="Kyrpides N."/>
            <person name="Mavromatis K."/>
            <person name="Ivanova N."/>
            <person name="Brettin T."/>
            <person name="Detter J.C."/>
            <person name="Han C."/>
            <person name="Larimer F."/>
            <person name="Land M."/>
            <person name="Hauser L."/>
            <person name="Markowitz V."/>
            <person name="Cheng J.-F."/>
            <person name="Hugenholtz P."/>
            <person name="Woyke T."/>
            <person name="Wu D."/>
            <person name="Spring S."/>
            <person name="Schroeder M."/>
            <person name="Brambilla E."/>
            <person name="Klenk H.-P."/>
            <person name="Eisen J.A."/>
        </authorList>
    </citation>
    <scope>NUCLEOTIDE SEQUENCE [LARGE SCALE GENOMIC DNA]</scope>
    <source>
        <strain evidence="4">ATCC 49306 / DSM 6799 / DCB-1</strain>
    </source>
</reference>